<evidence type="ECO:0000313" key="1">
    <source>
        <dbReference type="EMBL" id="ROR91126.1"/>
    </source>
</evidence>
<accession>A0A3N2CUI2</accession>
<dbReference type="EMBL" id="RKHO01000001">
    <property type="protein sequence ID" value="ROR91126.1"/>
    <property type="molecule type" value="Genomic_DNA"/>
</dbReference>
<evidence type="ECO:0000313" key="2">
    <source>
        <dbReference type="Proteomes" id="UP000281738"/>
    </source>
</evidence>
<evidence type="ECO:0008006" key="3">
    <source>
        <dbReference type="Google" id="ProtNLM"/>
    </source>
</evidence>
<reference evidence="1 2" key="1">
    <citation type="submission" date="2018-11" db="EMBL/GenBank/DDBJ databases">
        <title>Sequencing the genomes of 1000 actinobacteria strains.</title>
        <authorList>
            <person name="Klenk H.-P."/>
        </authorList>
    </citation>
    <scope>NUCLEOTIDE SEQUENCE [LARGE SCALE GENOMIC DNA]</scope>
    <source>
        <strain evidence="1 2">DSM 12652</strain>
    </source>
</reference>
<protein>
    <recommendedName>
        <fullName evidence="3">MinD-like ATPase involved in chromosome partitioning or flagellar assembly</fullName>
    </recommendedName>
</protein>
<dbReference type="Proteomes" id="UP000281738">
    <property type="component" value="Unassembled WGS sequence"/>
</dbReference>
<name>A0A3N2CUI2_9ACTN</name>
<keyword evidence="2" id="KW-1185">Reference proteome</keyword>
<sequence length="291" mass="30309">MARRAGNKQSFGAVAVTATCAVTVSDLVLALREQQGIPHPVRRPTDLPTDGGRHTAGVGTQWVVVGAHPGAGASTVAVAISEVADAACGGDGRVVLVDLADPEASGLDATAGVEVASPADGWRAGRRGQVTVLRPAECASRMEGVPTDGWPEIGWAVVDVGRPWPWCVGLIETQNLLTDRSQVVLVCRASVPGVRSAERALAGLPEGARLVAVGASRWPRVVASSFGPYVTRAIEDGRTALVPSDRQLAVEGIDERPMPRAVVAAVARLARVPAAISGSRLSERLQRRVLR</sequence>
<gene>
    <name evidence="1" type="ORF">EDD33_1987</name>
</gene>
<proteinExistence type="predicted"/>
<organism evidence="1 2">
    <name type="scientific">Nocardioides aurantiacus</name>
    <dbReference type="NCBI Taxonomy" id="86796"/>
    <lineage>
        <taxon>Bacteria</taxon>
        <taxon>Bacillati</taxon>
        <taxon>Actinomycetota</taxon>
        <taxon>Actinomycetes</taxon>
        <taxon>Propionibacteriales</taxon>
        <taxon>Nocardioidaceae</taxon>
        <taxon>Nocardioides</taxon>
    </lineage>
</organism>
<dbReference type="AlphaFoldDB" id="A0A3N2CUI2"/>
<comment type="caution">
    <text evidence="1">The sequence shown here is derived from an EMBL/GenBank/DDBJ whole genome shotgun (WGS) entry which is preliminary data.</text>
</comment>